<evidence type="ECO:0000256" key="1">
    <source>
        <dbReference type="SAM" id="MobiDB-lite"/>
    </source>
</evidence>
<name>A0A9P7GTS7_9AGAR</name>
<dbReference type="EMBL" id="JABCKI010000061">
    <property type="protein sequence ID" value="KAG5653305.1"/>
    <property type="molecule type" value="Genomic_DNA"/>
</dbReference>
<organism evidence="2 3">
    <name type="scientific">Sphagnurus paluster</name>
    <dbReference type="NCBI Taxonomy" id="117069"/>
    <lineage>
        <taxon>Eukaryota</taxon>
        <taxon>Fungi</taxon>
        <taxon>Dikarya</taxon>
        <taxon>Basidiomycota</taxon>
        <taxon>Agaricomycotina</taxon>
        <taxon>Agaricomycetes</taxon>
        <taxon>Agaricomycetidae</taxon>
        <taxon>Agaricales</taxon>
        <taxon>Tricholomatineae</taxon>
        <taxon>Lyophyllaceae</taxon>
        <taxon>Sphagnurus</taxon>
    </lineage>
</organism>
<comment type="caution">
    <text evidence="2">The sequence shown here is derived from an EMBL/GenBank/DDBJ whole genome shotgun (WGS) entry which is preliminary data.</text>
</comment>
<dbReference type="InterPro" id="IPR032675">
    <property type="entry name" value="LRR_dom_sf"/>
</dbReference>
<evidence type="ECO:0000313" key="2">
    <source>
        <dbReference type="EMBL" id="KAG5653305.1"/>
    </source>
</evidence>
<reference evidence="2" key="2">
    <citation type="submission" date="2021-10" db="EMBL/GenBank/DDBJ databases">
        <title>Phylogenomics reveals ancestral predisposition of the termite-cultivated fungus Termitomyces towards a domesticated lifestyle.</title>
        <authorList>
            <person name="Auxier B."/>
            <person name="Grum-Grzhimaylo A."/>
            <person name="Cardenas M.E."/>
            <person name="Lodge J.D."/>
            <person name="Laessoe T."/>
            <person name="Pedersen O."/>
            <person name="Smith M.E."/>
            <person name="Kuyper T.W."/>
            <person name="Franco-Molano E.A."/>
            <person name="Baroni T.J."/>
            <person name="Aanen D.K."/>
        </authorList>
    </citation>
    <scope>NUCLEOTIDE SEQUENCE</scope>
    <source>
        <strain evidence="2">D49</strain>
    </source>
</reference>
<protein>
    <recommendedName>
        <fullName evidence="4">F-box domain-containing protein</fullName>
    </recommendedName>
</protein>
<evidence type="ECO:0000313" key="3">
    <source>
        <dbReference type="Proteomes" id="UP000717328"/>
    </source>
</evidence>
<sequence>MDLPAEMWAQIFNLAADEDVIFQYGLPTMMSESIWSKNTYGKWKLMRPSDTMSAIQWRSYSTKKAIISTCKAWHRIAAELLFRCLFFHEPRNLLSLCETLSSSSSEASTISSSLGWWTKRIHVCRYNRSTTMEKLDKALISIIKHCPNLEIFIVDVPMGETFGPVADGLSRYALKSLRTVHWNVSCELLPKVIWALDSLPSIICAHIDFESKPDEDSETVPLGAASDLHISLPHLQQLTLSGFFGQFLEEATGWSIPALRCVSFDCRNHRTDQPDAIGFLTPHGSKLTFLDLNCIPPLDVPAILDLCPSLTTFSFNADWRLQPPGEEVEAPRSMTIAHATNVPMSTLVVTPHQNIMTIGLHGLMYAFGVGYAASMAQLDPLSSHIIRRSNDLNIAALNRVNFPKLQTVRALSRAMLNDLNEADGPSETEGGVKRYDMWWEMLTRNGIRLEDCTGALLGTLPMDDDDEDDDDDDDDESEYVSAEEFDDDEEDEEEGEEDDEEEEWELDIPPVPELGGPQVAELRQLLAECRAMAETREPSIFTPMFAAMEGMPGLPPPSP</sequence>
<reference evidence="2" key="1">
    <citation type="submission" date="2021-02" db="EMBL/GenBank/DDBJ databases">
        <authorList>
            <person name="Nieuwenhuis M."/>
            <person name="Van De Peppel L.J.J."/>
        </authorList>
    </citation>
    <scope>NUCLEOTIDE SEQUENCE</scope>
    <source>
        <strain evidence="2">D49</strain>
    </source>
</reference>
<keyword evidence="3" id="KW-1185">Reference proteome</keyword>
<accession>A0A9P7GTS7</accession>
<dbReference type="Proteomes" id="UP000717328">
    <property type="component" value="Unassembled WGS sequence"/>
</dbReference>
<feature type="region of interest" description="Disordered" evidence="1">
    <location>
        <begin position="458"/>
        <end position="519"/>
    </location>
</feature>
<dbReference type="AlphaFoldDB" id="A0A9P7GTS7"/>
<evidence type="ECO:0008006" key="4">
    <source>
        <dbReference type="Google" id="ProtNLM"/>
    </source>
</evidence>
<dbReference type="Gene3D" id="3.80.10.10">
    <property type="entry name" value="Ribonuclease Inhibitor"/>
    <property type="match status" value="1"/>
</dbReference>
<feature type="compositionally biased region" description="Acidic residues" evidence="1">
    <location>
        <begin position="462"/>
        <end position="506"/>
    </location>
</feature>
<proteinExistence type="predicted"/>
<gene>
    <name evidence="2" type="ORF">H0H81_001265</name>
</gene>
<dbReference type="OrthoDB" id="5345779at2759"/>